<dbReference type="AlphaFoldDB" id="A0A7C2JZZ7"/>
<dbReference type="EMBL" id="DSOK01000176">
    <property type="protein sequence ID" value="HEN15023.1"/>
    <property type="molecule type" value="Genomic_DNA"/>
</dbReference>
<reference evidence="1" key="1">
    <citation type="journal article" date="2020" name="mSystems">
        <title>Genome- and Community-Level Interaction Insights into Carbon Utilization and Element Cycling Functions of Hydrothermarchaeota in Hydrothermal Sediment.</title>
        <authorList>
            <person name="Zhou Z."/>
            <person name="Liu Y."/>
            <person name="Xu W."/>
            <person name="Pan J."/>
            <person name="Luo Z.H."/>
            <person name="Li M."/>
        </authorList>
    </citation>
    <scope>NUCLEOTIDE SEQUENCE [LARGE SCALE GENOMIC DNA]</scope>
    <source>
        <strain evidence="1">SpSt-339</strain>
    </source>
</reference>
<comment type="caution">
    <text evidence="1">The sequence shown here is derived from an EMBL/GenBank/DDBJ whole genome shotgun (WGS) entry which is preliminary data.</text>
</comment>
<name>A0A7C2JZZ7_9PLAN</name>
<accession>A0A7C2JZZ7</accession>
<gene>
    <name evidence="1" type="ORF">ENQ76_06080</name>
</gene>
<proteinExistence type="predicted"/>
<organism evidence="1">
    <name type="scientific">Schlesneria paludicola</name>
    <dbReference type="NCBI Taxonomy" id="360056"/>
    <lineage>
        <taxon>Bacteria</taxon>
        <taxon>Pseudomonadati</taxon>
        <taxon>Planctomycetota</taxon>
        <taxon>Planctomycetia</taxon>
        <taxon>Planctomycetales</taxon>
        <taxon>Planctomycetaceae</taxon>
        <taxon>Schlesneria</taxon>
    </lineage>
</organism>
<evidence type="ECO:0000313" key="1">
    <source>
        <dbReference type="EMBL" id="HEN15023.1"/>
    </source>
</evidence>
<protein>
    <submittedName>
        <fullName evidence="1">Uncharacterized protein</fullName>
    </submittedName>
</protein>
<sequence length="159" mass="17571">MARPHLLVQHLLKQLETHAQEREQRDPRPAWLVELVEAAAAAFAPLSGVARVGSECEPSGEGWEARFYVGATELVGGKDDGQFRQSSFELNLAGLAERFTQLHEFRWNVASGPDCGSFVTIRGLVDGQYPVCLKAYSRTPEHLGPALRQYHDGRIESVG</sequence>